<dbReference type="Gene3D" id="3.30.750.24">
    <property type="entry name" value="STAS domain"/>
    <property type="match status" value="1"/>
</dbReference>
<keyword evidence="2" id="KW-0813">Transport</keyword>
<accession>A0A835Q275</accession>
<evidence type="ECO:0000256" key="2">
    <source>
        <dbReference type="ARBA" id="ARBA00022448"/>
    </source>
</evidence>
<comment type="caution">
    <text evidence="7">The sequence shown here is derived from an EMBL/GenBank/DDBJ whole genome shotgun (WGS) entry which is preliminary data.</text>
</comment>
<dbReference type="InterPro" id="IPR001902">
    <property type="entry name" value="SLC26A/SulP_fam"/>
</dbReference>
<evidence type="ECO:0000313" key="8">
    <source>
        <dbReference type="Proteomes" id="UP000639772"/>
    </source>
</evidence>
<evidence type="ECO:0000256" key="1">
    <source>
        <dbReference type="ARBA" id="ARBA00004141"/>
    </source>
</evidence>
<feature type="domain" description="STAS" evidence="6">
    <location>
        <begin position="8"/>
        <end position="131"/>
    </location>
</feature>
<dbReference type="Pfam" id="PF01740">
    <property type="entry name" value="STAS"/>
    <property type="match status" value="1"/>
</dbReference>
<name>A0A835Q275_VANPL</name>
<dbReference type="CDD" id="cd07042">
    <property type="entry name" value="STAS_SulP_like_sulfate_transporter"/>
    <property type="match status" value="1"/>
</dbReference>
<dbReference type="EMBL" id="JADCNM010000012">
    <property type="protein sequence ID" value="KAG0460107.1"/>
    <property type="molecule type" value="Genomic_DNA"/>
</dbReference>
<dbReference type="AlphaFoldDB" id="A0A835Q275"/>
<evidence type="ECO:0000313" key="7">
    <source>
        <dbReference type="EMBL" id="KAG0460107.1"/>
    </source>
</evidence>
<keyword evidence="5" id="KW-0472">Membrane</keyword>
<dbReference type="PROSITE" id="PS50801">
    <property type="entry name" value="STAS"/>
    <property type="match status" value="1"/>
</dbReference>
<evidence type="ECO:0000256" key="5">
    <source>
        <dbReference type="ARBA" id="ARBA00023136"/>
    </source>
</evidence>
<dbReference type="GO" id="GO:0016020">
    <property type="term" value="C:membrane"/>
    <property type="evidence" value="ECO:0007669"/>
    <property type="project" value="UniProtKB-SubCell"/>
</dbReference>
<evidence type="ECO:0000256" key="4">
    <source>
        <dbReference type="ARBA" id="ARBA00022989"/>
    </source>
</evidence>
<keyword evidence="3" id="KW-0812">Transmembrane</keyword>
<reference evidence="7 8" key="1">
    <citation type="journal article" date="2020" name="Nat. Food">
        <title>A phased Vanilla planifolia genome enables genetic improvement of flavour and production.</title>
        <authorList>
            <person name="Hasing T."/>
            <person name="Tang H."/>
            <person name="Brym M."/>
            <person name="Khazi F."/>
            <person name="Huang T."/>
            <person name="Chambers A.H."/>
        </authorList>
    </citation>
    <scope>NUCLEOTIDE SEQUENCE [LARGE SCALE GENOMIC DNA]</scope>
    <source>
        <tissue evidence="7">Leaf</tissue>
    </source>
</reference>
<dbReference type="SUPFAM" id="SSF52091">
    <property type="entry name" value="SpoIIaa-like"/>
    <property type="match status" value="1"/>
</dbReference>
<dbReference type="FunFam" id="3.30.750.24:FF:000002">
    <property type="entry name" value="Sulfate transporter 31"/>
    <property type="match status" value="1"/>
</dbReference>
<dbReference type="InterPro" id="IPR036513">
    <property type="entry name" value="STAS_dom_sf"/>
</dbReference>
<proteinExistence type="predicted"/>
<sequence>MTYRRMDQYPGAQSIPGVLPLGIEAPIYFANVNYLRERIFRWIGEEEERLRFNDKASLHYVVLDMGAVTSIDTSGISMMKELKQSLERRQIQLVLANPGSEMMKKLDNSKVLDIIGHEWIFLTVGKQSLLACSTQLKQGI</sequence>
<dbReference type="PANTHER" id="PTHR11814">
    <property type="entry name" value="SULFATE TRANSPORTER"/>
    <property type="match status" value="1"/>
</dbReference>
<protein>
    <recommendedName>
        <fullName evidence="6">STAS domain-containing protein</fullName>
    </recommendedName>
</protein>
<dbReference type="GO" id="GO:0055085">
    <property type="term" value="P:transmembrane transport"/>
    <property type="evidence" value="ECO:0007669"/>
    <property type="project" value="InterPro"/>
</dbReference>
<evidence type="ECO:0000256" key="3">
    <source>
        <dbReference type="ARBA" id="ARBA00022692"/>
    </source>
</evidence>
<organism evidence="7 8">
    <name type="scientific">Vanilla planifolia</name>
    <name type="common">Vanilla</name>
    <dbReference type="NCBI Taxonomy" id="51239"/>
    <lineage>
        <taxon>Eukaryota</taxon>
        <taxon>Viridiplantae</taxon>
        <taxon>Streptophyta</taxon>
        <taxon>Embryophyta</taxon>
        <taxon>Tracheophyta</taxon>
        <taxon>Spermatophyta</taxon>
        <taxon>Magnoliopsida</taxon>
        <taxon>Liliopsida</taxon>
        <taxon>Asparagales</taxon>
        <taxon>Orchidaceae</taxon>
        <taxon>Vanilloideae</taxon>
        <taxon>Vanilleae</taxon>
        <taxon>Vanilla</taxon>
    </lineage>
</organism>
<keyword evidence="4" id="KW-1133">Transmembrane helix</keyword>
<dbReference type="OrthoDB" id="666452at2759"/>
<evidence type="ECO:0000259" key="6">
    <source>
        <dbReference type="PROSITE" id="PS50801"/>
    </source>
</evidence>
<dbReference type="InterPro" id="IPR002645">
    <property type="entry name" value="STAS_dom"/>
</dbReference>
<dbReference type="Proteomes" id="UP000639772">
    <property type="component" value="Chromosome 12"/>
</dbReference>
<comment type="subcellular location">
    <subcellularLocation>
        <location evidence="1">Membrane</location>
        <topology evidence="1">Multi-pass membrane protein</topology>
    </subcellularLocation>
</comment>
<gene>
    <name evidence="7" type="ORF">HPP92_023235</name>
</gene>